<organism evidence="1 2">
    <name type="scientific">Streptoalloteichus tenebrarius (strain ATCC 17920 / DSM 40477 / JCM 4838 / CBS 697.72 / NBRC 16177 / NCIMB 11028 / NRRL B-12390 / A12253. 1 / ISP 5477)</name>
    <name type="common">Streptomyces tenebrarius</name>
    <dbReference type="NCBI Taxonomy" id="1933"/>
    <lineage>
        <taxon>Bacteria</taxon>
        <taxon>Bacillati</taxon>
        <taxon>Actinomycetota</taxon>
        <taxon>Actinomycetes</taxon>
        <taxon>Pseudonocardiales</taxon>
        <taxon>Pseudonocardiaceae</taxon>
        <taxon>Streptoalloteichus</taxon>
    </lineage>
</organism>
<comment type="caution">
    <text evidence="1">The sequence shown here is derived from an EMBL/GenBank/DDBJ whole genome shotgun (WGS) entry which is preliminary data.</text>
</comment>
<dbReference type="EMBL" id="JAMTCP010000015">
    <property type="protein sequence ID" value="MCP2259307.1"/>
    <property type="molecule type" value="Genomic_DNA"/>
</dbReference>
<evidence type="ECO:0000313" key="1">
    <source>
        <dbReference type="EMBL" id="MCP2259307.1"/>
    </source>
</evidence>
<protein>
    <submittedName>
        <fullName evidence="1">Uncharacterized protein</fullName>
    </submittedName>
</protein>
<gene>
    <name evidence="1" type="ORF">LX15_003008</name>
</gene>
<name>A0ABT1HUW1_STRSD</name>
<dbReference type="RefSeq" id="WP_253670206.1">
    <property type="nucleotide sequence ID" value="NZ_JAMTCP010000015.1"/>
</dbReference>
<proteinExistence type="predicted"/>
<dbReference type="Proteomes" id="UP001205311">
    <property type="component" value="Unassembled WGS sequence"/>
</dbReference>
<reference evidence="1 2" key="1">
    <citation type="submission" date="2022-06" db="EMBL/GenBank/DDBJ databases">
        <title>Genomic Encyclopedia of Archaeal and Bacterial Type Strains, Phase II (KMG-II): from individual species to whole genera.</title>
        <authorList>
            <person name="Goeker M."/>
        </authorList>
    </citation>
    <scope>NUCLEOTIDE SEQUENCE [LARGE SCALE GENOMIC DNA]</scope>
    <source>
        <strain evidence="1 2">DSM 40477</strain>
    </source>
</reference>
<evidence type="ECO:0000313" key="2">
    <source>
        <dbReference type="Proteomes" id="UP001205311"/>
    </source>
</evidence>
<keyword evidence="2" id="KW-1185">Reference proteome</keyword>
<sequence length="112" mass="11989">MPANNPSFQVHLNSLTDFARELGTQLAGTAALLARLDAMATAALPFGAFGEADALAERHGGAVREFRGVLERARQALDFAEDVTGTVASSYQRVDHQVAAELFPLRPHGDRT</sequence>
<accession>A0ABT1HUW1</accession>